<dbReference type="EMBL" id="MVGT01002614">
    <property type="protein sequence ID" value="OVA07344.1"/>
    <property type="molecule type" value="Genomic_DNA"/>
</dbReference>
<organism evidence="1 2">
    <name type="scientific">Macleaya cordata</name>
    <name type="common">Five-seeded plume-poppy</name>
    <name type="synonym">Bocconia cordata</name>
    <dbReference type="NCBI Taxonomy" id="56857"/>
    <lineage>
        <taxon>Eukaryota</taxon>
        <taxon>Viridiplantae</taxon>
        <taxon>Streptophyta</taxon>
        <taxon>Embryophyta</taxon>
        <taxon>Tracheophyta</taxon>
        <taxon>Spermatophyta</taxon>
        <taxon>Magnoliopsida</taxon>
        <taxon>Ranunculales</taxon>
        <taxon>Papaveraceae</taxon>
        <taxon>Papaveroideae</taxon>
        <taxon>Macleaya</taxon>
    </lineage>
</organism>
<gene>
    <name evidence="1" type="ORF">BVC80_1605g34</name>
</gene>
<protein>
    <submittedName>
        <fullName evidence="1">Uncharacterized protein</fullName>
    </submittedName>
</protein>
<name>A0A200QA75_MACCD</name>
<accession>A0A200QA75</accession>
<evidence type="ECO:0000313" key="1">
    <source>
        <dbReference type="EMBL" id="OVA07344.1"/>
    </source>
</evidence>
<dbReference type="InParanoid" id="A0A200QA75"/>
<evidence type="ECO:0000313" key="2">
    <source>
        <dbReference type="Proteomes" id="UP000195402"/>
    </source>
</evidence>
<sequence length="84" mass="9891">MAEEVISSSIFFNDQNTLVPLEEEEEEEVEDDLHQSLINCHDSCSYHSKFLEMLGGVLLEMMYVSDAFMHVCMHTRRFTVTWVW</sequence>
<proteinExistence type="predicted"/>
<keyword evidence="2" id="KW-1185">Reference proteome</keyword>
<dbReference type="Proteomes" id="UP000195402">
    <property type="component" value="Unassembled WGS sequence"/>
</dbReference>
<dbReference type="AlphaFoldDB" id="A0A200QA75"/>
<reference evidence="1 2" key="1">
    <citation type="journal article" date="2017" name="Mol. Plant">
        <title>The Genome of Medicinal Plant Macleaya cordata Provides New Insights into Benzylisoquinoline Alkaloids Metabolism.</title>
        <authorList>
            <person name="Liu X."/>
            <person name="Liu Y."/>
            <person name="Huang P."/>
            <person name="Ma Y."/>
            <person name="Qing Z."/>
            <person name="Tang Q."/>
            <person name="Cao H."/>
            <person name="Cheng P."/>
            <person name="Zheng Y."/>
            <person name="Yuan Z."/>
            <person name="Zhou Y."/>
            <person name="Liu J."/>
            <person name="Tang Z."/>
            <person name="Zhuo Y."/>
            <person name="Zhang Y."/>
            <person name="Yu L."/>
            <person name="Huang J."/>
            <person name="Yang P."/>
            <person name="Peng Q."/>
            <person name="Zhang J."/>
            <person name="Jiang W."/>
            <person name="Zhang Z."/>
            <person name="Lin K."/>
            <person name="Ro D.K."/>
            <person name="Chen X."/>
            <person name="Xiong X."/>
            <person name="Shang Y."/>
            <person name="Huang S."/>
            <person name="Zeng J."/>
        </authorList>
    </citation>
    <scope>NUCLEOTIDE SEQUENCE [LARGE SCALE GENOMIC DNA]</scope>
    <source>
        <strain evidence="2">cv. BLH2017</strain>
        <tissue evidence="1">Root</tissue>
    </source>
</reference>
<comment type="caution">
    <text evidence="1">The sequence shown here is derived from an EMBL/GenBank/DDBJ whole genome shotgun (WGS) entry which is preliminary data.</text>
</comment>